<keyword evidence="3" id="KW-1003">Cell membrane</keyword>
<evidence type="ECO:0000256" key="5">
    <source>
        <dbReference type="ARBA" id="ARBA00022989"/>
    </source>
</evidence>
<keyword evidence="4 8" id="KW-0812">Transmembrane</keyword>
<protein>
    <recommendedName>
        <fullName evidence="9">Ancillary SecYEG translocon subunit/Cell division coordinator CpoB TPR domain-containing protein</fullName>
    </recommendedName>
</protein>
<feature type="domain" description="Ancillary SecYEG translocon subunit/Cell division coordinator CpoB TPR" evidence="9">
    <location>
        <begin position="21"/>
        <end position="185"/>
    </location>
</feature>
<evidence type="ECO:0000256" key="6">
    <source>
        <dbReference type="ARBA" id="ARBA00023136"/>
    </source>
</evidence>
<proteinExistence type="predicted"/>
<organism evidence="10 11">
    <name type="scientific">Thalassobaculum litoreum DSM 18839</name>
    <dbReference type="NCBI Taxonomy" id="1123362"/>
    <lineage>
        <taxon>Bacteria</taxon>
        <taxon>Pseudomonadati</taxon>
        <taxon>Pseudomonadota</taxon>
        <taxon>Alphaproteobacteria</taxon>
        <taxon>Rhodospirillales</taxon>
        <taxon>Thalassobaculaceae</taxon>
        <taxon>Thalassobaculum</taxon>
    </lineage>
</organism>
<name>A0A8G2BJC1_9PROT</name>
<dbReference type="InterPro" id="IPR026039">
    <property type="entry name" value="YfgM"/>
</dbReference>
<gene>
    <name evidence="10" type="ORF">SAMN05660686_02038</name>
</gene>
<keyword evidence="7" id="KW-0143">Chaperone</keyword>
<comment type="caution">
    <text evidence="10">The sequence shown here is derived from an EMBL/GenBank/DDBJ whole genome shotgun (WGS) entry which is preliminary data.</text>
</comment>
<evidence type="ECO:0000256" key="1">
    <source>
        <dbReference type="ARBA" id="ARBA00004167"/>
    </source>
</evidence>
<evidence type="ECO:0000313" key="11">
    <source>
        <dbReference type="Proteomes" id="UP000198615"/>
    </source>
</evidence>
<dbReference type="InterPro" id="IPR018704">
    <property type="entry name" value="SecYEG/CpoB_TPR"/>
</dbReference>
<comment type="subcellular location">
    <subcellularLocation>
        <location evidence="2">Cell membrane</location>
    </subcellularLocation>
    <subcellularLocation>
        <location evidence="1">Membrane</location>
        <topology evidence="1">Single-pass membrane protein</topology>
    </subcellularLocation>
</comment>
<dbReference type="GO" id="GO:0044877">
    <property type="term" value="F:protein-containing complex binding"/>
    <property type="evidence" value="ECO:0007669"/>
    <property type="project" value="InterPro"/>
</dbReference>
<evidence type="ECO:0000256" key="8">
    <source>
        <dbReference type="SAM" id="Phobius"/>
    </source>
</evidence>
<dbReference type="AlphaFoldDB" id="A0A8G2BJC1"/>
<dbReference type="PANTHER" id="PTHR38035:SF1">
    <property type="entry name" value="ANCILLARY SECYEG TRANSLOCON SUBUNIT"/>
    <property type="match status" value="1"/>
</dbReference>
<dbReference type="GO" id="GO:0005886">
    <property type="term" value="C:plasma membrane"/>
    <property type="evidence" value="ECO:0007669"/>
    <property type="project" value="UniProtKB-SubCell"/>
</dbReference>
<dbReference type="Pfam" id="PF09976">
    <property type="entry name" value="TPR_21"/>
    <property type="match status" value="1"/>
</dbReference>
<evidence type="ECO:0000256" key="3">
    <source>
        <dbReference type="ARBA" id="ARBA00022475"/>
    </source>
</evidence>
<dbReference type="RefSeq" id="WP_028792640.1">
    <property type="nucleotide sequence ID" value="NZ_FNBW01000005.1"/>
</dbReference>
<accession>A0A8G2BJC1</accession>
<keyword evidence="6 8" id="KW-0472">Membrane</keyword>
<evidence type="ECO:0000313" key="10">
    <source>
        <dbReference type="EMBL" id="SDF68032.1"/>
    </source>
</evidence>
<dbReference type="PANTHER" id="PTHR38035">
    <property type="entry name" value="UPF0070 PROTEIN YFGM"/>
    <property type="match status" value="1"/>
</dbReference>
<evidence type="ECO:0000256" key="7">
    <source>
        <dbReference type="ARBA" id="ARBA00023186"/>
    </source>
</evidence>
<evidence type="ECO:0000259" key="9">
    <source>
        <dbReference type="Pfam" id="PF09976"/>
    </source>
</evidence>
<dbReference type="EMBL" id="FNBW01000005">
    <property type="protein sequence ID" value="SDF68032.1"/>
    <property type="molecule type" value="Genomic_DNA"/>
</dbReference>
<reference evidence="10 11" key="1">
    <citation type="submission" date="2016-10" db="EMBL/GenBank/DDBJ databases">
        <authorList>
            <person name="Varghese N."/>
            <person name="Submissions S."/>
        </authorList>
    </citation>
    <scope>NUCLEOTIDE SEQUENCE [LARGE SCALE GENOMIC DNA]</scope>
    <source>
        <strain evidence="10 11">DSM 18839</strain>
    </source>
</reference>
<keyword evidence="5 8" id="KW-1133">Transmembrane helix</keyword>
<evidence type="ECO:0000256" key="4">
    <source>
        <dbReference type="ARBA" id="ARBA00022692"/>
    </source>
</evidence>
<feature type="transmembrane region" description="Helical" evidence="8">
    <location>
        <begin position="24"/>
        <end position="45"/>
    </location>
</feature>
<keyword evidence="11" id="KW-1185">Reference proteome</keyword>
<sequence length="214" mass="22679">MADIFREVDEELQQERAATLWKKYGGWVIALCVGIVLAVAGNVFWREYKANQRAEQAAAYAEASALLGQEKPREAAEAFAALADSGDAGYAAIARLSQAAALVDADDIPAAAETYMAIANDSSVPAPYGDLARLHGVRLRIGTANAPTLHSDLAPLLTPGNAWEPLARETEAAISIQEGDIDAARESLKLIADNPETPGQLRQRASELLQALGG</sequence>
<dbReference type="Proteomes" id="UP000198615">
    <property type="component" value="Unassembled WGS sequence"/>
</dbReference>
<evidence type="ECO:0000256" key="2">
    <source>
        <dbReference type="ARBA" id="ARBA00004236"/>
    </source>
</evidence>